<dbReference type="eggNOG" id="COG2761">
    <property type="taxonomic scope" value="Bacteria"/>
</dbReference>
<sequence length="219" mass="24439">MRVEIWSDIVCPWCYIGKRRFERALAGFPHADEVEVVWRSFQLNPDHPKGARVPLEESLAAKMGATVEQVRAMNARVKAIAAEEGLEYDFDRYNVVNTFDAHRLTHLAKAYDLNAELHERFLRAQLVEGEVLDDPDTLVRLAAEVGVPEAEARRVLESDDFAAEVEADSAELRALGGNGVPFFVIDRRFGISGAQPTEVFERALAMAHEAATQESSSSR</sequence>
<protein>
    <submittedName>
        <fullName evidence="2">DSBA oxidoreductase</fullName>
    </submittedName>
</protein>
<dbReference type="HOGENOM" id="CLU_069253_0_2_0"/>
<dbReference type="Gene3D" id="3.40.30.10">
    <property type="entry name" value="Glutaredoxin"/>
    <property type="match status" value="1"/>
</dbReference>
<evidence type="ECO:0000313" key="3">
    <source>
        <dbReference type="Proteomes" id="UP000002027"/>
    </source>
</evidence>
<dbReference type="InterPro" id="IPR036249">
    <property type="entry name" value="Thioredoxin-like_sf"/>
</dbReference>
<reference evidence="2 3" key="2">
    <citation type="journal article" date="2010" name="Stand. Genomic Sci.">
        <title>Complete genome sequence of Desulfohalobium retbaense type strain (HR(100)).</title>
        <authorList>
            <person name="Spring S."/>
            <person name="Nolan M."/>
            <person name="Lapidus A."/>
            <person name="Glavina Del Rio T."/>
            <person name="Copeland A."/>
            <person name="Tice H."/>
            <person name="Cheng J.F."/>
            <person name="Lucas S."/>
            <person name="Land M."/>
            <person name="Chen F."/>
            <person name="Bruce D."/>
            <person name="Goodwin L."/>
            <person name="Pitluck S."/>
            <person name="Ivanova N."/>
            <person name="Mavromatis K."/>
            <person name="Mikhailova N."/>
            <person name="Pati A."/>
            <person name="Chen A."/>
            <person name="Palaniappan K."/>
            <person name="Hauser L."/>
            <person name="Chang Y.J."/>
            <person name="Jeffries C.D."/>
            <person name="Munk C."/>
            <person name="Kiss H."/>
            <person name="Chain P."/>
            <person name="Han C."/>
            <person name="Brettin T."/>
            <person name="Detter J.C."/>
            <person name="Schuler E."/>
            <person name="Goker M."/>
            <person name="Rohde M."/>
            <person name="Bristow J."/>
            <person name="Eisen J.A."/>
            <person name="Markowitz V."/>
            <person name="Hugenholtz P."/>
            <person name="Kyrpides N.C."/>
            <person name="Klenk H.P."/>
        </authorList>
    </citation>
    <scope>NUCLEOTIDE SEQUENCE [LARGE SCALE GENOMIC DNA]</scope>
    <source>
        <strain evidence="3">ATCC 49802 / DSM 20745 / S 6022</strain>
    </source>
</reference>
<keyword evidence="3" id="KW-1185">Reference proteome</keyword>
<dbReference type="GO" id="GO:0016491">
    <property type="term" value="F:oxidoreductase activity"/>
    <property type="evidence" value="ECO:0007669"/>
    <property type="project" value="InterPro"/>
</dbReference>
<dbReference type="RefSeq" id="WP_012870837.1">
    <property type="nucleotide sequence ID" value="NC_013523.1"/>
</dbReference>
<dbReference type="KEGG" id="sti:Sthe_0351"/>
<dbReference type="STRING" id="479434.Sthe_0351"/>
<dbReference type="CDD" id="cd03024">
    <property type="entry name" value="DsbA_FrnE"/>
    <property type="match status" value="1"/>
</dbReference>
<dbReference type="FunCoup" id="D1C729">
    <property type="interactions" value="219"/>
</dbReference>
<gene>
    <name evidence="2" type="ordered locus">Sthe_0351</name>
</gene>
<feature type="domain" description="DSBA-like thioredoxin" evidence="1">
    <location>
        <begin position="3"/>
        <end position="205"/>
    </location>
</feature>
<dbReference type="PANTHER" id="PTHR13887">
    <property type="entry name" value="GLUTATHIONE S-TRANSFERASE KAPPA"/>
    <property type="match status" value="1"/>
</dbReference>
<evidence type="ECO:0000259" key="1">
    <source>
        <dbReference type="Pfam" id="PF01323"/>
    </source>
</evidence>
<dbReference type="PANTHER" id="PTHR13887:SF41">
    <property type="entry name" value="THIOREDOXIN SUPERFAMILY PROTEIN"/>
    <property type="match status" value="1"/>
</dbReference>
<reference evidence="3" key="1">
    <citation type="submission" date="2009-11" db="EMBL/GenBank/DDBJ databases">
        <title>The complete chromosome 1 of Sphaerobacter thermophilus DSM 20745.</title>
        <authorList>
            <person name="Lucas S."/>
            <person name="Copeland A."/>
            <person name="Lapidus A."/>
            <person name="Glavina del Rio T."/>
            <person name="Dalin E."/>
            <person name="Tice H."/>
            <person name="Bruce D."/>
            <person name="Goodwin L."/>
            <person name="Pitluck S."/>
            <person name="Kyrpides N."/>
            <person name="Mavromatis K."/>
            <person name="Ivanova N."/>
            <person name="Mikhailova N."/>
            <person name="LaButti K.M."/>
            <person name="Clum A."/>
            <person name="Sun H.I."/>
            <person name="Brettin T."/>
            <person name="Detter J.C."/>
            <person name="Han C."/>
            <person name="Larimer F."/>
            <person name="Land M."/>
            <person name="Hauser L."/>
            <person name="Markowitz V."/>
            <person name="Cheng J.F."/>
            <person name="Hugenholtz P."/>
            <person name="Woyke T."/>
            <person name="Wu D."/>
            <person name="Steenblock K."/>
            <person name="Schneider S."/>
            <person name="Pukall R."/>
            <person name="Goeker M."/>
            <person name="Klenk H.P."/>
            <person name="Eisen J.A."/>
        </authorList>
    </citation>
    <scope>NUCLEOTIDE SEQUENCE [LARGE SCALE GENOMIC DNA]</scope>
    <source>
        <strain evidence="3">ATCC 49802 / DSM 20745 / S 6022</strain>
    </source>
</reference>
<accession>D1C729</accession>
<dbReference type="InParanoid" id="D1C729"/>
<proteinExistence type="predicted"/>
<dbReference type="OrthoDB" id="9799122at2"/>
<dbReference type="InterPro" id="IPR001853">
    <property type="entry name" value="DSBA-like_thioredoxin_dom"/>
</dbReference>
<dbReference type="Proteomes" id="UP000002027">
    <property type="component" value="Chromosome 1"/>
</dbReference>
<dbReference type="SUPFAM" id="SSF52833">
    <property type="entry name" value="Thioredoxin-like"/>
    <property type="match status" value="1"/>
</dbReference>
<name>D1C729_SPHTD</name>
<dbReference type="AlphaFoldDB" id="D1C729"/>
<dbReference type="EMBL" id="CP001823">
    <property type="protein sequence ID" value="ACZ37790.1"/>
    <property type="molecule type" value="Genomic_DNA"/>
</dbReference>
<dbReference type="Pfam" id="PF01323">
    <property type="entry name" value="DSBA"/>
    <property type="match status" value="1"/>
</dbReference>
<organism evidence="2 3">
    <name type="scientific">Sphaerobacter thermophilus (strain ATCC 49802 / DSM 20745 / KCCM 41009 / NCIMB 13125 / S 6022)</name>
    <dbReference type="NCBI Taxonomy" id="479434"/>
    <lineage>
        <taxon>Bacteria</taxon>
        <taxon>Pseudomonadati</taxon>
        <taxon>Thermomicrobiota</taxon>
        <taxon>Thermomicrobia</taxon>
        <taxon>Sphaerobacterales</taxon>
        <taxon>Sphaerobacterineae</taxon>
        <taxon>Sphaerobacteraceae</taxon>
        <taxon>Sphaerobacter</taxon>
    </lineage>
</organism>
<evidence type="ECO:0000313" key="2">
    <source>
        <dbReference type="EMBL" id="ACZ37790.1"/>
    </source>
</evidence>